<dbReference type="Proteomes" id="UP000697710">
    <property type="component" value="Unassembled WGS sequence"/>
</dbReference>
<name>A0A956M0X6_UNCEI</name>
<dbReference type="AlphaFoldDB" id="A0A956M0X6"/>
<dbReference type="Pfam" id="PF00903">
    <property type="entry name" value="Glyoxalase"/>
    <property type="match status" value="1"/>
</dbReference>
<comment type="caution">
    <text evidence="3">The sequence shown here is derived from an EMBL/GenBank/DDBJ whole genome shotgun (WGS) entry which is preliminary data.</text>
</comment>
<reference evidence="3" key="2">
    <citation type="journal article" date="2021" name="Microbiome">
        <title>Successional dynamics and alternative stable states in a saline activated sludge microbial community over 9 years.</title>
        <authorList>
            <person name="Wang Y."/>
            <person name="Ye J."/>
            <person name="Ju F."/>
            <person name="Liu L."/>
            <person name="Boyd J.A."/>
            <person name="Deng Y."/>
            <person name="Parks D.H."/>
            <person name="Jiang X."/>
            <person name="Yin X."/>
            <person name="Woodcroft B.J."/>
            <person name="Tyson G.W."/>
            <person name="Hugenholtz P."/>
            <person name="Polz M.F."/>
            <person name="Zhang T."/>
        </authorList>
    </citation>
    <scope>NUCLEOTIDE SEQUENCE</scope>
    <source>
        <strain evidence="3">HKST-UBA01</strain>
    </source>
</reference>
<proteinExistence type="predicted"/>
<protein>
    <submittedName>
        <fullName evidence="3">VOC family protein</fullName>
    </submittedName>
</protein>
<sequence>MDKGGEKKSRAVAEGTGDSPTPGDAAEVPSLFRINIEVGDLDAADAFYSRLMGVRGRRQAGNRVYFTCGAVTLQVLDVSSAGTPHPAAKALYFTVRDLDSAFVRAEALGCLSTESVHGEPGGAIRVRPWGERSFYLQDPWMNPLCFVEEGTVYPG</sequence>
<feature type="compositionally biased region" description="Basic and acidic residues" evidence="1">
    <location>
        <begin position="1"/>
        <end position="11"/>
    </location>
</feature>
<dbReference type="SUPFAM" id="SSF54593">
    <property type="entry name" value="Glyoxalase/Bleomycin resistance protein/Dihydroxybiphenyl dioxygenase"/>
    <property type="match status" value="1"/>
</dbReference>
<dbReference type="Gene3D" id="3.10.180.10">
    <property type="entry name" value="2,3-Dihydroxybiphenyl 1,2-Dioxygenase, domain 1"/>
    <property type="match status" value="1"/>
</dbReference>
<gene>
    <name evidence="3" type="ORF">KC729_13895</name>
</gene>
<dbReference type="InterPro" id="IPR004360">
    <property type="entry name" value="Glyas_Fos-R_dOase_dom"/>
</dbReference>
<evidence type="ECO:0000259" key="2">
    <source>
        <dbReference type="PROSITE" id="PS51819"/>
    </source>
</evidence>
<dbReference type="InterPro" id="IPR037523">
    <property type="entry name" value="VOC_core"/>
</dbReference>
<evidence type="ECO:0000313" key="4">
    <source>
        <dbReference type="Proteomes" id="UP000697710"/>
    </source>
</evidence>
<dbReference type="InterPro" id="IPR029068">
    <property type="entry name" value="Glyas_Bleomycin-R_OHBP_Dase"/>
</dbReference>
<organism evidence="3 4">
    <name type="scientific">Eiseniibacteriota bacterium</name>
    <dbReference type="NCBI Taxonomy" id="2212470"/>
    <lineage>
        <taxon>Bacteria</taxon>
        <taxon>Candidatus Eiseniibacteriota</taxon>
    </lineage>
</organism>
<dbReference type="CDD" id="cd06587">
    <property type="entry name" value="VOC"/>
    <property type="match status" value="1"/>
</dbReference>
<accession>A0A956M0X6</accession>
<feature type="region of interest" description="Disordered" evidence="1">
    <location>
        <begin position="1"/>
        <end position="26"/>
    </location>
</feature>
<evidence type="ECO:0000313" key="3">
    <source>
        <dbReference type="EMBL" id="MCA9728778.1"/>
    </source>
</evidence>
<dbReference type="EMBL" id="JAGQHR010000474">
    <property type="protein sequence ID" value="MCA9728778.1"/>
    <property type="molecule type" value="Genomic_DNA"/>
</dbReference>
<evidence type="ECO:0000256" key="1">
    <source>
        <dbReference type="SAM" id="MobiDB-lite"/>
    </source>
</evidence>
<feature type="domain" description="VOC" evidence="2">
    <location>
        <begin position="30"/>
        <end position="149"/>
    </location>
</feature>
<dbReference type="PROSITE" id="PS51819">
    <property type="entry name" value="VOC"/>
    <property type="match status" value="1"/>
</dbReference>
<reference evidence="3" key="1">
    <citation type="submission" date="2020-04" db="EMBL/GenBank/DDBJ databases">
        <authorList>
            <person name="Zhang T."/>
        </authorList>
    </citation>
    <scope>NUCLEOTIDE SEQUENCE</scope>
    <source>
        <strain evidence="3">HKST-UBA01</strain>
    </source>
</reference>